<comment type="caution">
    <text evidence="2">The sequence shown here is derived from an EMBL/GenBank/DDBJ whole genome shotgun (WGS) entry which is preliminary data.</text>
</comment>
<name>A0A269PDQ1_9CORY</name>
<organism evidence="2 3">
    <name type="scientific">Corynebacterium hadale</name>
    <dbReference type="NCBI Taxonomy" id="2026255"/>
    <lineage>
        <taxon>Bacteria</taxon>
        <taxon>Bacillati</taxon>
        <taxon>Actinomycetota</taxon>
        <taxon>Actinomycetes</taxon>
        <taxon>Mycobacteriales</taxon>
        <taxon>Corynebacteriaceae</taxon>
        <taxon>Corynebacterium</taxon>
    </lineage>
</organism>
<evidence type="ECO:0000313" key="3">
    <source>
        <dbReference type="Proteomes" id="UP000215771"/>
    </source>
</evidence>
<protein>
    <submittedName>
        <fullName evidence="2">Uncharacterized protein</fullName>
    </submittedName>
</protein>
<reference evidence="2 3" key="1">
    <citation type="submission" date="2017-08" db="EMBL/GenBank/DDBJ databases">
        <authorList>
            <person name="de Groot N.N."/>
        </authorList>
    </citation>
    <scope>NUCLEOTIDE SEQUENCE [LARGE SCALE GENOMIC DNA]</scope>
    <source>
        <strain evidence="2 3">NBT06-6</strain>
    </source>
</reference>
<evidence type="ECO:0000313" key="2">
    <source>
        <dbReference type="EMBL" id="PAJ69056.1"/>
    </source>
</evidence>
<sequence length="264" mass="29121">MPQIFLLSHLAEMTDLAINTVSKHYASGLTTPPDGVNSTPRGKVRPYWREDGYFALYACGATEAVPVKGFGVADGLRGYYLCPAMGGKWLGVWDNVPVIGLYRDGHVDFYPAGHPIRIEYLDPVRREYPDLIEPEVLPIADGDMILSNSGLSDADVATLRAACIQRWIDVYAAGVYQGPPPSLVNPARYAYFALDHENPMASGVPAPRIRGRRFILDDVRNVNGPIRYAPIPEVARRLANPQQFKTSTENVPARVPNGHMASRF</sequence>
<gene>
    <name evidence="2" type="ORF">CIG21_09370</name>
</gene>
<dbReference type="EMBL" id="NQMQ01000019">
    <property type="protein sequence ID" value="PAJ69056.1"/>
    <property type="molecule type" value="Genomic_DNA"/>
</dbReference>
<dbReference type="RefSeq" id="WP_095278465.1">
    <property type="nucleotide sequence ID" value="NZ_NQMQ01000019.1"/>
</dbReference>
<evidence type="ECO:0000256" key="1">
    <source>
        <dbReference type="SAM" id="MobiDB-lite"/>
    </source>
</evidence>
<dbReference type="Proteomes" id="UP000215771">
    <property type="component" value="Unassembled WGS sequence"/>
</dbReference>
<dbReference type="AlphaFoldDB" id="A0A269PDQ1"/>
<accession>A0A269PDQ1</accession>
<feature type="region of interest" description="Disordered" evidence="1">
    <location>
        <begin position="244"/>
        <end position="264"/>
    </location>
</feature>
<proteinExistence type="predicted"/>